<proteinExistence type="predicted"/>
<dbReference type="AlphaFoldDB" id="A0AAD2FYG0"/>
<feature type="region of interest" description="Disordered" evidence="1">
    <location>
        <begin position="54"/>
        <end position="79"/>
    </location>
</feature>
<organism evidence="3 4">
    <name type="scientific">Cylindrotheca closterium</name>
    <dbReference type="NCBI Taxonomy" id="2856"/>
    <lineage>
        <taxon>Eukaryota</taxon>
        <taxon>Sar</taxon>
        <taxon>Stramenopiles</taxon>
        <taxon>Ochrophyta</taxon>
        <taxon>Bacillariophyta</taxon>
        <taxon>Bacillariophyceae</taxon>
        <taxon>Bacillariophycidae</taxon>
        <taxon>Bacillariales</taxon>
        <taxon>Bacillariaceae</taxon>
        <taxon>Cylindrotheca</taxon>
    </lineage>
</organism>
<gene>
    <name evidence="3" type="ORF">CYCCA115_LOCUS16663</name>
</gene>
<feature type="signal peptide" evidence="2">
    <location>
        <begin position="1"/>
        <end position="22"/>
    </location>
</feature>
<evidence type="ECO:0000313" key="4">
    <source>
        <dbReference type="Proteomes" id="UP001295423"/>
    </source>
</evidence>
<protein>
    <submittedName>
        <fullName evidence="3">Uncharacterized protein</fullName>
    </submittedName>
</protein>
<keyword evidence="2" id="KW-0732">Signal</keyword>
<evidence type="ECO:0000313" key="3">
    <source>
        <dbReference type="EMBL" id="CAJ1957328.1"/>
    </source>
</evidence>
<name>A0AAD2FYG0_9STRA</name>
<accession>A0AAD2FYG0</accession>
<evidence type="ECO:0000256" key="1">
    <source>
        <dbReference type="SAM" id="MobiDB-lite"/>
    </source>
</evidence>
<feature type="compositionally biased region" description="Basic residues" evidence="1">
    <location>
        <begin position="58"/>
        <end position="68"/>
    </location>
</feature>
<dbReference type="EMBL" id="CAKOGP040001937">
    <property type="protein sequence ID" value="CAJ1957328.1"/>
    <property type="molecule type" value="Genomic_DNA"/>
</dbReference>
<sequence length="459" mass="49897">MYRRRALLIIVLQSLTQSNVGASKLSVPLQTHSIRVSIKHPIWFRGGALSASASASSSKKKKKKKSKKAAGQDSKPAKNAIANAMEKDSTEALGDAIRERADILRDDDPLLKSIEWSIASVGYAMGASDQRMSEGGGVEAATTSVIANYFLKSHGGVHGLQFACSFLASISGLCVLLFQNSSQALVMLQRTMIFAMIKHVSGIFAAASIAAKAIPKIGFSNARQWMEKLVLDPVSQYVFFTALVLVWLPSMVNLDSCWWWGKTPLMFVLVGPILSREIISSALVVADVLVLLSISTDSKLVDSVLKVANSTVNAIMSLLGSAKSWRTADPSKRQAILANLVSDTSLGMEVGVGLLMLADTVYSLSKFAFASGQIRPPFQEMLSKLLCIRLYIHFLWIRRKKITKVSMSVRGGALKFPFWFLDICDHPLSAMGIADDGIGNGVESQLQSWKDYARTALAF</sequence>
<keyword evidence="4" id="KW-1185">Reference proteome</keyword>
<feature type="chain" id="PRO_5041952890" evidence="2">
    <location>
        <begin position="23"/>
        <end position="459"/>
    </location>
</feature>
<dbReference type="Proteomes" id="UP001295423">
    <property type="component" value="Unassembled WGS sequence"/>
</dbReference>
<comment type="caution">
    <text evidence="3">The sequence shown here is derived from an EMBL/GenBank/DDBJ whole genome shotgun (WGS) entry which is preliminary data.</text>
</comment>
<evidence type="ECO:0000256" key="2">
    <source>
        <dbReference type="SAM" id="SignalP"/>
    </source>
</evidence>
<reference evidence="3" key="1">
    <citation type="submission" date="2023-08" db="EMBL/GenBank/DDBJ databases">
        <authorList>
            <person name="Audoor S."/>
            <person name="Bilcke G."/>
        </authorList>
    </citation>
    <scope>NUCLEOTIDE SEQUENCE</scope>
</reference>